<feature type="compositionally biased region" description="Polar residues" evidence="8">
    <location>
        <begin position="627"/>
        <end position="641"/>
    </location>
</feature>
<name>A0ABR1K420_9AGAR</name>
<evidence type="ECO:0000259" key="10">
    <source>
        <dbReference type="PROSITE" id="PS51741"/>
    </source>
</evidence>
<dbReference type="InterPro" id="IPR036028">
    <property type="entry name" value="SH3-like_dom_sf"/>
</dbReference>
<comment type="caution">
    <text evidence="11">The sequence shown here is derived from an EMBL/GenBank/DDBJ whole genome shotgun (WGS) entry which is preliminary data.</text>
</comment>
<feature type="compositionally biased region" description="Low complexity" evidence="8">
    <location>
        <begin position="841"/>
        <end position="860"/>
    </location>
</feature>
<dbReference type="InterPro" id="IPR031160">
    <property type="entry name" value="F_BAR_dom"/>
</dbReference>
<feature type="region of interest" description="Disordered" evidence="8">
    <location>
        <begin position="435"/>
        <end position="460"/>
    </location>
</feature>
<dbReference type="PROSITE" id="PS51741">
    <property type="entry name" value="F_BAR"/>
    <property type="match status" value="1"/>
</dbReference>
<dbReference type="Pfam" id="PF00018">
    <property type="entry name" value="SH3_1"/>
    <property type="match status" value="1"/>
</dbReference>
<evidence type="ECO:0000259" key="9">
    <source>
        <dbReference type="PROSITE" id="PS50002"/>
    </source>
</evidence>
<evidence type="ECO:0000256" key="8">
    <source>
        <dbReference type="SAM" id="MobiDB-lite"/>
    </source>
</evidence>
<dbReference type="PANTHER" id="PTHR23065">
    <property type="entry name" value="PROLINE-SERINE-THREONINE PHOSPHATASE INTERACTING PROTEIN 1"/>
    <property type="match status" value="1"/>
</dbReference>
<feature type="domain" description="SH3" evidence="9">
    <location>
        <begin position="904"/>
        <end position="967"/>
    </location>
</feature>
<keyword evidence="3" id="KW-0963">Cytoplasm</keyword>
<evidence type="ECO:0000256" key="4">
    <source>
        <dbReference type="ARBA" id="ARBA00022553"/>
    </source>
</evidence>
<dbReference type="EMBL" id="JBANRG010000001">
    <property type="protein sequence ID" value="KAK7472224.1"/>
    <property type="molecule type" value="Genomic_DNA"/>
</dbReference>
<feature type="region of interest" description="Disordered" evidence="8">
    <location>
        <begin position="475"/>
        <end position="673"/>
    </location>
</feature>
<feature type="compositionally biased region" description="Polar residues" evidence="8">
    <location>
        <begin position="358"/>
        <end position="396"/>
    </location>
</feature>
<dbReference type="SUPFAM" id="SSF50044">
    <property type="entry name" value="SH3-domain"/>
    <property type="match status" value="1"/>
</dbReference>
<keyword evidence="7" id="KW-0175">Coiled coil</keyword>
<accession>A0ABR1K420</accession>
<sequence>MSARRQPSTTSLSKFMRAGSPVPMGRSTDFCNSFWGQGDGGVDVLFARMRGAMRTMDELKNFWKERAAIEEDYAKRLAKLAKFTLGRDEIGDLRNSLDTIRFETDRQSGYHLNLAQQIKSDLEGQTTAFCQRQTHHKKVYQSIIEKEFKNKQTQESYVNKAKEKYEQDCMRINSYTAQSTLVQGKDLEKIQYKLERAQQTVQANERDFANFARAFEDTAAKWEQDWKTFCDTCQDLEDERMEFMKDNMWAYANAVSTVCVADDESCEKMRVALEQTEFDKEMENFVRDYGTGNQIPPPPQFIDYNKGETPKAPTSRSANFVRSSQRSSPLRIAQTIPPEEEEPEPVNTAGVGAGGGNRNSVPDPSPNRPISQPSNMNGVNGHRSTPSNASSNQHALVRKSTNLSYRHPAPDPMAETIDPTAETFIKVGSNAYRVDLNNDPQRRSADHGFSPVSAGSNTTADDPLARQLEELKNQVAAGTTRRNSVWRGQSGESASPARDSALRDSLAAPGSSRVGASPSPTPRDYRNSAEMVVGAYPSASSRPSSPNPNNAPTAAFMMPRKSVSPGTDVVEGVLSDYHQSLPGERKSASYSRRNSFVGHAPSPSGEQNLARPPSQIGHAGVGAHGGSRSNSPQPISRSTSPAPQPGQYMAPPSSASNANVARGNSMRRAASPNTMGIALASDGRVMHDEMATRYQQSQVQQQQQYRQPAPQGQPSQVQQYGGARQGSYTSPAFVPPPPPPPTQPSPQPQPSYTQPPPAPYGQPPSAQPNYAAPPPPIQQQPAYSAPPPSHYNPPQPQYTQPTSNYGGMGSLSSMNGMNGANVQRGQSYYGAQAQTQRPMHSQQASGMSSVSSMSGMHSQQGSGGYQSAYRDAGPVQQMRRSPSPQPPMVGGSMGNNQVSDDGSRILFYVQAIYDYTATIDEEFDFQAGDIIAVTATPDDGWWSGQLLDEDRRIPGKHVFPSNFVRLF</sequence>
<protein>
    <submittedName>
        <fullName evidence="11">Formin-binding protein</fullName>
    </submittedName>
</protein>
<dbReference type="CDD" id="cd07651">
    <property type="entry name" value="F-BAR_PombeCdc15_like"/>
    <property type="match status" value="1"/>
</dbReference>
<dbReference type="Pfam" id="PF00611">
    <property type="entry name" value="FCH"/>
    <property type="match status" value="1"/>
</dbReference>
<evidence type="ECO:0000256" key="5">
    <source>
        <dbReference type="ARBA" id="ARBA00023212"/>
    </source>
</evidence>
<dbReference type="CDD" id="cd00174">
    <property type="entry name" value="SH3"/>
    <property type="match status" value="1"/>
</dbReference>
<dbReference type="Proteomes" id="UP001498398">
    <property type="component" value="Unassembled WGS sequence"/>
</dbReference>
<organism evidence="11 12">
    <name type="scientific">Marasmiellus scandens</name>
    <dbReference type="NCBI Taxonomy" id="2682957"/>
    <lineage>
        <taxon>Eukaryota</taxon>
        <taxon>Fungi</taxon>
        <taxon>Dikarya</taxon>
        <taxon>Basidiomycota</taxon>
        <taxon>Agaricomycotina</taxon>
        <taxon>Agaricomycetes</taxon>
        <taxon>Agaricomycetidae</taxon>
        <taxon>Agaricales</taxon>
        <taxon>Marasmiineae</taxon>
        <taxon>Omphalotaceae</taxon>
        <taxon>Marasmiellus</taxon>
    </lineage>
</organism>
<feature type="region of interest" description="Disordered" evidence="8">
    <location>
        <begin position="831"/>
        <end position="890"/>
    </location>
</feature>
<keyword evidence="5" id="KW-0206">Cytoskeleton</keyword>
<feature type="compositionally biased region" description="Pro residues" evidence="8">
    <location>
        <begin position="733"/>
        <end position="796"/>
    </location>
</feature>
<proteinExistence type="predicted"/>
<evidence type="ECO:0000256" key="6">
    <source>
        <dbReference type="PROSITE-ProRule" id="PRU00192"/>
    </source>
</evidence>
<dbReference type="PANTHER" id="PTHR23065:SF7">
    <property type="entry name" value="NOSTRIN, ISOFORM H"/>
    <property type="match status" value="1"/>
</dbReference>
<feature type="compositionally biased region" description="Polar residues" evidence="8">
    <location>
        <begin position="476"/>
        <end position="493"/>
    </location>
</feature>
<evidence type="ECO:0000313" key="12">
    <source>
        <dbReference type="Proteomes" id="UP001498398"/>
    </source>
</evidence>
<gene>
    <name evidence="11" type="primary">HOF1_1</name>
    <name evidence="11" type="ORF">VKT23_000345</name>
</gene>
<feature type="compositionally biased region" description="Low complexity" evidence="8">
    <location>
        <begin position="650"/>
        <end position="659"/>
    </location>
</feature>
<dbReference type="Gene3D" id="2.30.30.40">
    <property type="entry name" value="SH3 Domains"/>
    <property type="match status" value="1"/>
</dbReference>
<dbReference type="SMART" id="SM00055">
    <property type="entry name" value="FCH"/>
    <property type="match status" value="1"/>
</dbReference>
<feature type="compositionally biased region" description="Low complexity" evidence="8">
    <location>
        <begin position="797"/>
        <end position="819"/>
    </location>
</feature>
<keyword evidence="4" id="KW-0597">Phosphoprotein</keyword>
<dbReference type="Gene3D" id="1.20.1270.60">
    <property type="entry name" value="Arfaptin homology (AH) domain/BAR domain"/>
    <property type="match status" value="1"/>
</dbReference>
<dbReference type="PROSITE" id="PS50002">
    <property type="entry name" value="SH3"/>
    <property type="match status" value="1"/>
</dbReference>
<evidence type="ECO:0000256" key="2">
    <source>
        <dbReference type="ARBA" id="ARBA00022443"/>
    </source>
</evidence>
<feature type="region of interest" description="Disordered" evidence="8">
    <location>
        <begin position="288"/>
        <end position="396"/>
    </location>
</feature>
<evidence type="ECO:0000256" key="1">
    <source>
        <dbReference type="ARBA" id="ARBA00004245"/>
    </source>
</evidence>
<comment type="subcellular location">
    <subcellularLocation>
        <location evidence="1">Cytoplasm</location>
        <location evidence="1">Cytoskeleton</location>
    </subcellularLocation>
</comment>
<dbReference type="InterPro" id="IPR001452">
    <property type="entry name" value="SH3_domain"/>
</dbReference>
<feature type="compositionally biased region" description="Low complexity" evidence="8">
    <location>
        <begin position="695"/>
        <end position="714"/>
    </location>
</feature>
<evidence type="ECO:0000256" key="3">
    <source>
        <dbReference type="ARBA" id="ARBA00022490"/>
    </source>
</evidence>
<keyword evidence="2 6" id="KW-0728">SH3 domain</keyword>
<dbReference type="InterPro" id="IPR027267">
    <property type="entry name" value="AH/BAR_dom_sf"/>
</dbReference>
<reference evidence="11 12" key="1">
    <citation type="submission" date="2024-01" db="EMBL/GenBank/DDBJ databases">
        <title>A draft genome for the cacao thread blight pathogen Marasmiellus scandens.</title>
        <authorList>
            <person name="Baruah I.K."/>
            <person name="Leung J."/>
            <person name="Bukari Y."/>
            <person name="Amoako-Attah I."/>
            <person name="Meinhardt L.W."/>
            <person name="Bailey B.A."/>
            <person name="Cohen S.P."/>
        </authorList>
    </citation>
    <scope>NUCLEOTIDE SEQUENCE [LARGE SCALE GENOMIC DNA]</scope>
    <source>
        <strain evidence="11 12">GH-19</strain>
    </source>
</reference>
<feature type="compositionally biased region" description="Low complexity" evidence="8">
    <location>
        <begin position="535"/>
        <end position="555"/>
    </location>
</feature>
<dbReference type="SUPFAM" id="SSF103657">
    <property type="entry name" value="BAR/IMD domain-like"/>
    <property type="match status" value="1"/>
</dbReference>
<dbReference type="InterPro" id="IPR001060">
    <property type="entry name" value="FCH_dom"/>
</dbReference>
<feature type="compositionally biased region" description="Polar residues" evidence="8">
    <location>
        <begin position="312"/>
        <end position="328"/>
    </location>
</feature>
<feature type="domain" description="F-BAR" evidence="10">
    <location>
        <begin position="28"/>
        <end position="281"/>
    </location>
</feature>
<keyword evidence="12" id="KW-1185">Reference proteome</keyword>
<feature type="region of interest" description="Disordered" evidence="8">
    <location>
        <begin position="692"/>
        <end position="819"/>
    </location>
</feature>
<evidence type="ECO:0000313" key="11">
    <source>
        <dbReference type="EMBL" id="KAK7472224.1"/>
    </source>
</evidence>
<dbReference type="PRINTS" id="PR00499">
    <property type="entry name" value="P67PHOX"/>
</dbReference>
<evidence type="ECO:0000256" key="7">
    <source>
        <dbReference type="PROSITE-ProRule" id="PRU01077"/>
    </source>
</evidence>
<dbReference type="SMART" id="SM00326">
    <property type="entry name" value="SH3"/>
    <property type="match status" value="1"/>
</dbReference>